<dbReference type="GO" id="GO:0052909">
    <property type="term" value="F:18S rRNA (adenine(1779)-N(6)/adenine(1780)-N(6))-dimethyltransferase activity"/>
    <property type="evidence" value="ECO:0007669"/>
    <property type="project" value="UniProtKB-EC"/>
</dbReference>
<organism evidence="2 3">
    <name type="scientific">Marasmius crinis-equi</name>
    <dbReference type="NCBI Taxonomy" id="585013"/>
    <lineage>
        <taxon>Eukaryota</taxon>
        <taxon>Fungi</taxon>
        <taxon>Dikarya</taxon>
        <taxon>Basidiomycota</taxon>
        <taxon>Agaricomycotina</taxon>
        <taxon>Agaricomycetes</taxon>
        <taxon>Agaricomycetidae</taxon>
        <taxon>Agaricales</taxon>
        <taxon>Marasmiineae</taxon>
        <taxon>Marasmiaceae</taxon>
        <taxon>Marasmius</taxon>
    </lineage>
</organism>
<reference evidence="2 3" key="1">
    <citation type="submission" date="2024-02" db="EMBL/GenBank/DDBJ databases">
        <title>A draft genome for the cacao thread blight pathogen Marasmius crinis-equi.</title>
        <authorList>
            <person name="Cohen S.P."/>
            <person name="Baruah I.K."/>
            <person name="Amoako-Attah I."/>
            <person name="Bukari Y."/>
            <person name="Meinhardt L.W."/>
            <person name="Bailey B.A."/>
        </authorList>
    </citation>
    <scope>NUCLEOTIDE SEQUENCE [LARGE SCALE GENOMIC DNA]</scope>
    <source>
        <strain evidence="2 3">GH-76</strain>
    </source>
</reference>
<name>A0ABR3EZB5_9AGAR</name>
<keyword evidence="2" id="KW-0808">Transferase</keyword>
<feature type="region of interest" description="Disordered" evidence="1">
    <location>
        <begin position="14"/>
        <end position="33"/>
    </location>
</feature>
<gene>
    <name evidence="2" type="primary">DIM1_3</name>
    <name evidence="2" type="ORF">V5O48_013716</name>
</gene>
<evidence type="ECO:0000313" key="3">
    <source>
        <dbReference type="Proteomes" id="UP001465976"/>
    </source>
</evidence>
<sequence>MKFEEFDGLERAIFNGRNKPPHGQGGGTDMLEGNLNTTEKIENVPEEMDNTGNRAAKMDIDNFPKVGLSTRYR</sequence>
<protein>
    <submittedName>
        <fullName evidence="2">Dimethyladenosine transferase</fullName>
        <ecNumber evidence="2">2.1.1.183</ecNumber>
    </submittedName>
</protein>
<accession>A0ABR3EZB5</accession>
<proteinExistence type="predicted"/>
<keyword evidence="2" id="KW-0489">Methyltransferase</keyword>
<keyword evidence="3" id="KW-1185">Reference proteome</keyword>
<comment type="caution">
    <text evidence="2">The sequence shown here is derived from an EMBL/GenBank/DDBJ whole genome shotgun (WGS) entry which is preliminary data.</text>
</comment>
<evidence type="ECO:0000256" key="1">
    <source>
        <dbReference type="SAM" id="MobiDB-lite"/>
    </source>
</evidence>
<dbReference type="Proteomes" id="UP001465976">
    <property type="component" value="Unassembled WGS sequence"/>
</dbReference>
<dbReference type="EMBL" id="JBAHYK010001377">
    <property type="protein sequence ID" value="KAL0568273.1"/>
    <property type="molecule type" value="Genomic_DNA"/>
</dbReference>
<dbReference type="EC" id="2.1.1.183" evidence="2"/>
<evidence type="ECO:0000313" key="2">
    <source>
        <dbReference type="EMBL" id="KAL0568273.1"/>
    </source>
</evidence>